<evidence type="ECO:0000313" key="1">
    <source>
        <dbReference type="EMBL" id="MCQ4924239.1"/>
    </source>
</evidence>
<accession>A0ABT1SCS4</accession>
<dbReference type="EMBL" id="JANGAC010000011">
    <property type="protein sequence ID" value="MCQ4924239.1"/>
    <property type="molecule type" value="Genomic_DNA"/>
</dbReference>
<comment type="caution">
    <text evidence="1">The sequence shown here is derived from an EMBL/GenBank/DDBJ whole genome shotgun (WGS) entry which is preliminary data.</text>
</comment>
<protein>
    <submittedName>
        <fullName evidence="1">Uncharacterized protein</fullName>
    </submittedName>
</protein>
<keyword evidence="2" id="KW-1185">Reference proteome</keyword>
<proteinExistence type="predicted"/>
<organism evidence="1 2">
    <name type="scientific">Tissierella carlieri</name>
    <dbReference type="NCBI Taxonomy" id="689904"/>
    <lineage>
        <taxon>Bacteria</taxon>
        <taxon>Bacillati</taxon>
        <taxon>Bacillota</taxon>
        <taxon>Tissierellia</taxon>
        <taxon>Tissierellales</taxon>
        <taxon>Tissierellaceae</taxon>
        <taxon>Tissierella</taxon>
    </lineage>
</organism>
<reference evidence="1 2" key="1">
    <citation type="submission" date="2022-06" db="EMBL/GenBank/DDBJ databases">
        <title>Isolation of gut microbiota from human fecal samples.</title>
        <authorList>
            <person name="Pamer E.G."/>
            <person name="Barat B."/>
            <person name="Waligurski E."/>
            <person name="Medina S."/>
            <person name="Paddock L."/>
            <person name="Mostad J."/>
        </authorList>
    </citation>
    <scope>NUCLEOTIDE SEQUENCE [LARGE SCALE GENOMIC DNA]</scope>
    <source>
        <strain evidence="1 2">DFI.7.95</strain>
    </source>
</reference>
<dbReference type="Pfam" id="PF20353">
    <property type="entry name" value="DUF6648"/>
    <property type="match status" value="1"/>
</dbReference>
<evidence type="ECO:0000313" key="2">
    <source>
        <dbReference type="Proteomes" id="UP001524478"/>
    </source>
</evidence>
<name>A0ABT1SCS4_9FIRM</name>
<dbReference type="InterPro" id="IPR046590">
    <property type="entry name" value="DUF6648"/>
</dbReference>
<sequence>MNFYIKKRDNFETFFDNRSAIIVQFENGDITKKQFLEYNYDLVMKMNLKPFLRIDNYEMGMYNYQYYNVLAKYFNMLAKEVKNTRKHQKYYNYYLNKGNNYYHEKDKAALGLLKYLEFKGVEAYYINVNSKLLRDKLYEIVLLDYKEAIFHSKAIWLLDILKKEGIFIEEKKISLIDEYINETY</sequence>
<gene>
    <name evidence="1" type="ORF">NE686_14145</name>
</gene>
<dbReference type="Proteomes" id="UP001524478">
    <property type="component" value="Unassembled WGS sequence"/>
</dbReference>
<dbReference type="RefSeq" id="WP_246565489.1">
    <property type="nucleotide sequence ID" value="NZ_JAHLOH010000007.1"/>
</dbReference>